<dbReference type="GO" id="GO:0016747">
    <property type="term" value="F:acyltransferase activity, transferring groups other than amino-acyl groups"/>
    <property type="evidence" value="ECO:0007669"/>
    <property type="project" value="InterPro"/>
</dbReference>
<evidence type="ECO:0000313" key="3">
    <source>
        <dbReference type="Proteomes" id="UP000176826"/>
    </source>
</evidence>
<dbReference type="SUPFAM" id="SSF55729">
    <property type="entry name" value="Acyl-CoA N-acyltransferases (Nat)"/>
    <property type="match status" value="1"/>
</dbReference>
<dbReference type="Pfam" id="PF13302">
    <property type="entry name" value="Acetyltransf_3"/>
    <property type="match status" value="1"/>
</dbReference>
<comment type="caution">
    <text evidence="2">The sequence shown here is derived from an EMBL/GenBank/DDBJ whole genome shotgun (WGS) entry which is preliminary data.</text>
</comment>
<sequence>MKHKLKLILPNKKYATSYLKMEKEFRAEGSKTASRGMDLFKSLKDFSLYNRKMINDRRGINLEKGRVPATLYWAVVGNKIVGRLDIRHRLNKNLRIIGGHIGYAVAPSERKKGYATEMLRLGLKKTKQLGIKKALITCDEGNIASRKVIEKNGGVLGNKIKVKGVCKLRFWIRNIL</sequence>
<dbReference type="PANTHER" id="PTHR39173:SF1">
    <property type="entry name" value="ACETYLTRANSFERASE"/>
    <property type="match status" value="1"/>
</dbReference>
<reference evidence="2 3" key="1">
    <citation type="journal article" date="2016" name="Nat. Commun.">
        <title>Thousands of microbial genomes shed light on interconnected biogeochemical processes in an aquifer system.</title>
        <authorList>
            <person name="Anantharaman K."/>
            <person name="Brown C.T."/>
            <person name="Hug L.A."/>
            <person name="Sharon I."/>
            <person name="Castelle C.J."/>
            <person name="Probst A.J."/>
            <person name="Thomas B.C."/>
            <person name="Singh A."/>
            <person name="Wilkins M.J."/>
            <person name="Karaoz U."/>
            <person name="Brodie E.L."/>
            <person name="Williams K.H."/>
            <person name="Hubbard S.S."/>
            <person name="Banfield J.F."/>
        </authorList>
    </citation>
    <scope>NUCLEOTIDE SEQUENCE [LARGE SCALE GENOMIC DNA]</scope>
</reference>
<accession>A0A1F6YC71</accession>
<dbReference type="Proteomes" id="UP000176826">
    <property type="component" value="Unassembled WGS sequence"/>
</dbReference>
<dbReference type="InterPro" id="IPR016181">
    <property type="entry name" value="Acyl_CoA_acyltransferase"/>
</dbReference>
<dbReference type="EMBL" id="MFVT01000017">
    <property type="protein sequence ID" value="OGJ03910.1"/>
    <property type="molecule type" value="Genomic_DNA"/>
</dbReference>
<protein>
    <recommendedName>
        <fullName evidence="1">N-acetyltransferase domain-containing protein</fullName>
    </recommendedName>
</protein>
<dbReference type="PROSITE" id="PS51186">
    <property type="entry name" value="GNAT"/>
    <property type="match status" value="1"/>
</dbReference>
<dbReference type="CDD" id="cd04301">
    <property type="entry name" value="NAT_SF"/>
    <property type="match status" value="1"/>
</dbReference>
<organism evidence="2 3">
    <name type="scientific">Candidatus Nomurabacteria bacterium RIFCSPLOWO2_12_FULL_41_10</name>
    <dbReference type="NCBI Taxonomy" id="1801795"/>
    <lineage>
        <taxon>Bacteria</taxon>
        <taxon>Candidatus Nomuraibacteriota</taxon>
    </lineage>
</organism>
<dbReference type="PANTHER" id="PTHR39173">
    <property type="entry name" value="ACETYLTRANSFERASE"/>
    <property type="match status" value="1"/>
</dbReference>
<dbReference type="InterPro" id="IPR000182">
    <property type="entry name" value="GNAT_dom"/>
</dbReference>
<name>A0A1F6YC71_9BACT</name>
<proteinExistence type="predicted"/>
<evidence type="ECO:0000259" key="1">
    <source>
        <dbReference type="PROSITE" id="PS51186"/>
    </source>
</evidence>
<dbReference type="Gene3D" id="3.40.630.30">
    <property type="match status" value="1"/>
</dbReference>
<dbReference type="AlphaFoldDB" id="A0A1F6YC71"/>
<gene>
    <name evidence="2" type="ORF">A3F97_01615</name>
</gene>
<evidence type="ECO:0000313" key="2">
    <source>
        <dbReference type="EMBL" id="OGJ03910.1"/>
    </source>
</evidence>
<feature type="domain" description="N-acetyltransferase" evidence="1">
    <location>
        <begin position="23"/>
        <end position="176"/>
    </location>
</feature>